<organism evidence="1">
    <name type="scientific">Lepeophtheirus salmonis</name>
    <name type="common">Salmon louse</name>
    <name type="synonym">Caligus salmonis</name>
    <dbReference type="NCBI Taxonomy" id="72036"/>
    <lineage>
        <taxon>Eukaryota</taxon>
        <taxon>Metazoa</taxon>
        <taxon>Ecdysozoa</taxon>
        <taxon>Arthropoda</taxon>
        <taxon>Crustacea</taxon>
        <taxon>Multicrustacea</taxon>
        <taxon>Hexanauplia</taxon>
        <taxon>Copepoda</taxon>
        <taxon>Siphonostomatoida</taxon>
        <taxon>Caligidae</taxon>
        <taxon>Lepeophtheirus</taxon>
    </lineage>
</organism>
<dbReference type="EMBL" id="HACA01008865">
    <property type="protein sequence ID" value="CDW26226.1"/>
    <property type="molecule type" value="Transcribed_RNA"/>
</dbReference>
<proteinExistence type="predicted"/>
<protein>
    <submittedName>
        <fullName evidence="1">Uncharacterized protein</fullName>
    </submittedName>
</protein>
<name>A0A0K2TL36_LEPSM</name>
<dbReference type="AlphaFoldDB" id="A0A0K2TL36"/>
<evidence type="ECO:0000313" key="1">
    <source>
        <dbReference type="EMBL" id="CDW26226.1"/>
    </source>
</evidence>
<accession>A0A0K2TL36</accession>
<reference evidence="1" key="1">
    <citation type="submission" date="2014-05" db="EMBL/GenBank/DDBJ databases">
        <authorList>
            <person name="Chronopoulou M."/>
        </authorList>
    </citation>
    <scope>NUCLEOTIDE SEQUENCE</scope>
    <source>
        <tissue evidence="1">Whole organism</tissue>
    </source>
</reference>
<sequence>MIVYHIRLYAYTYVSIFNKFTTCAADTLCL</sequence>